<evidence type="ECO:0000313" key="3">
    <source>
        <dbReference type="Proteomes" id="UP001345219"/>
    </source>
</evidence>
<accession>A0AAN7QKZ2</accession>
<protein>
    <submittedName>
        <fullName evidence="2">Uncharacterized protein</fullName>
    </submittedName>
</protein>
<evidence type="ECO:0000256" key="1">
    <source>
        <dbReference type="SAM" id="MobiDB-lite"/>
    </source>
</evidence>
<comment type="caution">
    <text evidence="2">The sequence shown here is derived from an EMBL/GenBank/DDBJ whole genome shotgun (WGS) entry which is preliminary data.</text>
</comment>
<sequence>MGFPTGPMDEFKSMHNMGSLAVSFFNSASKSELPQGQSHKPFWAGWGGVTPRPKVRTLSPGDQGEAERRAFA</sequence>
<proteinExistence type="predicted"/>
<feature type="compositionally biased region" description="Polar residues" evidence="1">
    <location>
        <begin position="29"/>
        <end position="38"/>
    </location>
</feature>
<dbReference type="EMBL" id="JAXIOK010000005">
    <property type="protein sequence ID" value="KAK4770536.1"/>
    <property type="molecule type" value="Genomic_DNA"/>
</dbReference>
<dbReference type="Proteomes" id="UP001345219">
    <property type="component" value="Chromosome 24"/>
</dbReference>
<organism evidence="2 3">
    <name type="scientific">Trapa incisa</name>
    <dbReference type="NCBI Taxonomy" id="236973"/>
    <lineage>
        <taxon>Eukaryota</taxon>
        <taxon>Viridiplantae</taxon>
        <taxon>Streptophyta</taxon>
        <taxon>Embryophyta</taxon>
        <taxon>Tracheophyta</taxon>
        <taxon>Spermatophyta</taxon>
        <taxon>Magnoliopsida</taxon>
        <taxon>eudicotyledons</taxon>
        <taxon>Gunneridae</taxon>
        <taxon>Pentapetalae</taxon>
        <taxon>rosids</taxon>
        <taxon>malvids</taxon>
        <taxon>Myrtales</taxon>
        <taxon>Lythraceae</taxon>
        <taxon>Trapa</taxon>
    </lineage>
</organism>
<evidence type="ECO:0000313" key="2">
    <source>
        <dbReference type="EMBL" id="KAK4770536.1"/>
    </source>
</evidence>
<dbReference type="AlphaFoldDB" id="A0AAN7QKZ2"/>
<gene>
    <name evidence="2" type="ORF">SAY87_031068</name>
</gene>
<feature type="region of interest" description="Disordered" evidence="1">
    <location>
        <begin position="29"/>
        <end position="72"/>
    </location>
</feature>
<reference evidence="2 3" key="1">
    <citation type="journal article" date="2023" name="Hortic Res">
        <title>Pangenome of water caltrop reveals structural variations and asymmetric subgenome divergence after allopolyploidization.</title>
        <authorList>
            <person name="Zhang X."/>
            <person name="Chen Y."/>
            <person name="Wang L."/>
            <person name="Yuan Y."/>
            <person name="Fang M."/>
            <person name="Shi L."/>
            <person name="Lu R."/>
            <person name="Comes H.P."/>
            <person name="Ma Y."/>
            <person name="Chen Y."/>
            <person name="Huang G."/>
            <person name="Zhou Y."/>
            <person name="Zheng Z."/>
            <person name="Qiu Y."/>
        </authorList>
    </citation>
    <scope>NUCLEOTIDE SEQUENCE [LARGE SCALE GENOMIC DNA]</scope>
    <source>
        <tissue evidence="2">Roots</tissue>
    </source>
</reference>
<name>A0AAN7QKZ2_9MYRT</name>
<keyword evidence="3" id="KW-1185">Reference proteome</keyword>